<sequence length="192" mass="19746">MNFTLRSTVAISALLSLSNSCHVPSDYGQWSAPVLTASSLSTPVAPLSTLSTTTIYSSTPVAPVSTPGTAFTTTSISVSSVIPSKSSTSAAPAPSAPGNCESGTGYGYTKYSPPFNFLSPLPNTCEKWGCYIPACASDLQSGVSGLIEVDAGKTTFPRPPRLGYSQSKRSATESALVTIPIPALQPGRCKST</sequence>
<keyword evidence="3" id="KW-1185">Reference proteome</keyword>
<evidence type="ECO:0000313" key="2">
    <source>
        <dbReference type="EMBL" id="KAF2420146.1"/>
    </source>
</evidence>
<organism evidence="2 3">
    <name type="scientific">Tothia fuscella</name>
    <dbReference type="NCBI Taxonomy" id="1048955"/>
    <lineage>
        <taxon>Eukaryota</taxon>
        <taxon>Fungi</taxon>
        <taxon>Dikarya</taxon>
        <taxon>Ascomycota</taxon>
        <taxon>Pezizomycotina</taxon>
        <taxon>Dothideomycetes</taxon>
        <taxon>Pleosporomycetidae</taxon>
        <taxon>Venturiales</taxon>
        <taxon>Cylindrosympodiaceae</taxon>
        <taxon>Tothia</taxon>
    </lineage>
</organism>
<gene>
    <name evidence="2" type="ORF">EJ08DRAFT_702619</name>
</gene>
<dbReference type="Proteomes" id="UP000800235">
    <property type="component" value="Unassembled WGS sequence"/>
</dbReference>
<dbReference type="AlphaFoldDB" id="A0A9P4NGH9"/>
<keyword evidence="1" id="KW-0732">Signal</keyword>
<protein>
    <submittedName>
        <fullName evidence="2">Uncharacterized protein</fullName>
    </submittedName>
</protein>
<feature type="chain" id="PRO_5040509958" evidence="1">
    <location>
        <begin position="21"/>
        <end position="192"/>
    </location>
</feature>
<dbReference type="EMBL" id="MU007113">
    <property type="protein sequence ID" value="KAF2420146.1"/>
    <property type="molecule type" value="Genomic_DNA"/>
</dbReference>
<reference evidence="2" key="1">
    <citation type="journal article" date="2020" name="Stud. Mycol.">
        <title>101 Dothideomycetes genomes: a test case for predicting lifestyles and emergence of pathogens.</title>
        <authorList>
            <person name="Haridas S."/>
            <person name="Albert R."/>
            <person name="Binder M."/>
            <person name="Bloem J."/>
            <person name="Labutti K."/>
            <person name="Salamov A."/>
            <person name="Andreopoulos B."/>
            <person name="Baker S."/>
            <person name="Barry K."/>
            <person name="Bills G."/>
            <person name="Bluhm B."/>
            <person name="Cannon C."/>
            <person name="Castanera R."/>
            <person name="Culley D."/>
            <person name="Daum C."/>
            <person name="Ezra D."/>
            <person name="Gonzalez J."/>
            <person name="Henrissat B."/>
            <person name="Kuo A."/>
            <person name="Liang C."/>
            <person name="Lipzen A."/>
            <person name="Lutzoni F."/>
            <person name="Magnuson J."/>
            <person name="Mondo S."/>
            <person name="Nolan M."/>
            <person name="Ohm R."/>
            <person name="Pangilinan J."/>
            <person name="Park H.-J."/>
            <person name="Ramirez L."/>
            <person name="Alfaro M."/>
            <person name="Sun H."/>
            <person name="Tritt A."/>
            <person name="Yoshinaga Y."/>
            <person name="Zwiers L.-H."/>
            <person name="Turgeon B."/>
            <person name="Goodwin S."/>
            <person name="Spatafora J."/>
            <person name="Crous P."/>
            <person name="Grigoriev I."/>
        </authorList>
    </citation>
    <scope>NUCLEOTIDE SEQUENCE</scope>
    <source>
        <strain evidence="2">CBS 130266</strain>
    </source>
</reference>
<accession>A0A9P4NGH9</accession>
<dbReference type="OrthoDB" id="5206673at2759"/>
<proteinExistence type="predicted"/>
<evidence type="ECO:0000313" key="3">
    <source>
        <dbReference type="Proteomes" id="UP000800235"/>
    </source>
</evidence>
<feature type="signal peptide" evidence="1">
    <location>
        <begin position="1"/>
        <end position="20"/>
    </location>
</feature>
<comment type="caution">
    <text evidence="2">The sequence shown here is derived from an EMBL/GenBank/DDBJ whole genome shotgun (WGS) entry which is preliminary data.</text>
</comment>
<evidence type="ECO:0000256" key="1">
    <source>
        <dbReference type="SAM" id="SignalP"/>
    </source>
</evidence>
<name>A0A9P4NGH9_9PEZI</name>